<keyword evidence="7" id="KW-0676">Redox-active center</keyword>
<dbReference type="InterPro" id="IPR024706">
    <property type="entry name" value="Peroxiredoxin_AhpC-typ"/>
</dbReference>
<organism evidence="10 11">
    <name type="scientific">Kozakia baliensis</name>
    <dbReference type="NCBI Taxonomy" id="153496"/>
    <lineage>
        <taxon>Bacteria</taxon>
        <taxon>Pseudomonadati</taxon>
        <taxon>Pseudomonadota</taxon>
        <taxon>Alphaproteobacteria</taxon>
        <taxon>Acetobacterales</taxon>
        <taxon>Acetobacteraceae</taxon>
        <taxon>Kozakia</taxon>
    </lineage>
</organism>
<dbReference type="InterPro" id="IPR036249">
    <property type="entry name" value="Thioredoxin-like_sf"/>
</dbReference>
<evidence type="ECO:0000313" key="10">
    <source>
        <dbReference type="EMBL" id="AOX15983.1"/>
    </source>
</evidence>
<comment type="subunit">
    <text evidence="1">Homodimer; disulfide-linked, upon oxidation. 5 homodimers assemble to form a ring-like decamer.</text>
</comment>
<dbReference type="SUPFAM" id="SSF52833">
    <property type="entry name" value="Thioredoxin-like"/>
    <property type="match status" value="1"/>
</dbReference>
<proteinExistence type="predicted"/>
<dbReference type="InterPro" id="IPR013766">
    <property type="entry name" value="Thioredoxin_domain"/>
</dbReference>
<gene>
    <name evidence="10" type="ORF">A0U89_01245</name>
</gene>
<comment type="catalytic activity">
    <reaction evidence="9">
        <text>a hydroperoxide + NADH + H(+) = an alcohol + NAD(+) + H2O</text>
        <dbReference type="Rhea" id="RHEA:62628"/>
        <dbReference type="ChEBI" id="CHEBI:15377"/>
        <dbReference type="ChEBI" id="CHEBI:15378"/>
        <dbReference type="ChEBI" id="CHEBI:30879"/>
        <dbReference type="ChEBI" id="CHEBI:35924"/>
        <dbReference type="ChEBI" id="CHEBI:57540"/>
        <dbReference type="ChEBI" id="CHEBI:57945"/>
        <dbReference type="EC" id="1.11.1.26"/>
    </reaction>
</comment>
<dbReference type="GO" id="GO:0102039">
    <property type="term" value="F:NADH-dependent peroxiredoxin activity"/>
    <property type="evidence" value="ECO:0007669"/>
    <property type="project" value="UniProtKB-EC"/>
</dbReference>
<evidence type="ECO:0000256" key="8">
    <source>
        <dbReference type="ARBA" id="ARBA00032077"/>
    </source>
</evidence>
<dbReference type="Pfam" id="PF00578">
    <property type="entry name" value="AhpC-TSA"/>
    <property type="match status" value="1"/>
</dbReference>
<keyword evidence="5" id="KW-0049">Antioxidant</keyword>
<evidence type="ECO:0000256" key="1">
    <source>
        <dbReference type="ARBA" id="ARBA00011654"/>
    </source>
</evidence>
<evidence type="ECO:0000256" key="7">
    <source>
        <dbReference type="ARBA" id="ARBA00023284"/>
    </source>
</evidence>
<dbReference type="PANTHER" id="PTHR10681:SF121">
    <property type="entry name" value="ALKYL HYDROPEROXIDE REDUCTASE C"/>
    <property type="match status" value="1"/>
</dbReference>
<dbReference type="GO" id="GO:0006979">
    <property type="term" value="P:response to oxidative stress"/>
    <property type="evidence" value="ECO:0007669"/>
    <property type="project" value="TreeGrafter"/>
</dbReference>
<dbReference type="InterPro" id="IPR050217">
    <property type="entry name" value="Peroxiredoxin"/>
</dbReference>
<dbReference type="KEGG" id="kba:A0U89_01245"/>
<dbReference type="PANTHER" id="PTHR10681">
    <property type="entry name" value="THIOREDOXIN PEROXIDASE"/>
    <property type="match status" value="1"/>
</dbReference>
<evidence type="ECO:0000313" key="11">
    <source>
        <dbReference type="Proteomes" id="UP000179145"/>
    </source>
</evidence>
<reference evidence="10 11" key="1">
    <citation type="journal article" date="2016" name="Microb. Cell Fact.">
        <title>Dissection of exopolysaccharide biosynthesis in Kozakia baliensis.</title>
        <authorList>
            <person name="Brandt J.U."/>
            <person name="Jakob F."/>
            <person name="Behr J."/>
            <person name="Geissler A.J."/>
            <person name="Vogel R.F."/>
        </authorList>
    </citation>
    <scope>NUCLEOTIDE SEQUENCE [LARGE SCALE GENOMIC DNA]</scope>
    <source>
        <strain evidence="10 11">DSM 14400</strain>
    </source>
</reference>
<dbReference type="GO" id="GO:0008379">
    <property type="term" value="F:thioredoxin peroxidase activity"/>
    <property type="evidence" value="ECO:0007669"/>
    <property type="project" value="TreeGrafter"/>
</dbReference>
<dbReference type="eggNOG" id="COG0450">
    <property type="taxonomic scope" value="Bacteria"/>
</dbReference>
<dbReference type="GO" id="GO:0005829">
    <property type="term" value="C:cytosol"/>
    <property type="evidence" value="ECO:0007669"/>
    <property type="project" value="TreeGrafter"/>
</dbReference>
<evidence type="ECO:0000256" key="5">
    <source>
        <dbReference type="ARBA" id="ARBA00022862"/>
    </source>
</evidence>
<sequence length="214" mass="23320">MDDNSLPQTVSNVKIGSLAPDFTARTTRGPLTLSALRGRWVVLFSHPADFTPVCTSEFLAFAQAQPQFEALNCALVGLSIDSLPSHIAWLEAIRRAFGVRVDFPLIEDPSMAIARAYGMLDDSNQDSGTVRATFIIAPDGIIQAILWYPLSIGRSVNEILRSVAALQRASQGDALTPEGWQPGEDVLCPLAACQADIAENEETWFHVLKKDRPV</sequence>
<evidence type="ECO:0000256" key="4">
    <source>
        <dbReference type="ARBA" id="ARBA00022559"/>
    </source>
</evidence>
<dbReference type="GO" id="GO:0033554">
    <property type="term" value="P:cellular response to stress"/>
    <property type="evidence" value="ECO:0007669"/>
    <property type="project" value="TreeGrafter"/>
</dbReference>
<dbReference type="GO" id="GO:0042744">
    <property type="term" value="P:hydrogen peroxide catabolic process"/>
    <property type="evidence" value="ECO:0007669"/>
    <property type="project" value="TreeGrafter"/>
</dbReference>
<dbReference type="STRING" id="153496.A0U89_01245"/>
<keyword evidence="11" id="KW-1185">Reference proteome</keyword>
<keyword evidence="4" id="KW-0575">Peroxidase</keyword>
<dbReference type="OrthoDB" id="9812811at2"/>
<dbReference type="RefSeq" id="WP_070401821.1">
    <property type="nucleotide sequence ID" value="NZ_BJVW01000004.1"/>
</dbReference>
<dbReference type="Proteomes" id="UP000179145">
    <property type="component" value="Chromosome"/>
</dbReference>
<dbReference type="EC" id="1.11.1.26" evidence="2"/>
<dbReference type="PIRSF" id="PIRSF000239">
    <property type="entry name" value="AHPC"/>
    <property type="match status" value="1"/>
</dbReference>
<dbReference type="EMBL" id="CP014674">
    <property type="protein sequence ID" value="AOX15983.1"/>
    <property type="molecule type" value="Genomic_DNA"/>
</dbReference>
<accession>A0A1D8UQQ5</accession>
<protein>
    <recommendedName>
        <fullName evidence="3">Alkyl hydroperoxide reductase C</fullName>
        <ecNumber evidence="2">1.11.1.26</ecNumber>
    </recommendedName>
    <alternativeName>
        <fullName evidence="8">Peroxiredoxin</fullName>
    </alternativeName>
</protein>
<evidence type="ECO:0000256" key="2">
    <source>
        <dbReference type="ARBA" id="ARBA00013021"/>
    </source>
</evidence>
<evidence type="ECO:0000256" key="9">
    <source>
        <dbReference type="ARBA" id="ARBA00047572"/>
    </source>
</evidence>
<name>A0A1D8UQQ5_9PROT</name>
<dbReference type="AlphaFoldDB" id="A0A1D8UQQ5"/>
<evidence type="ECO:0000256" key="6">
    <source>
        <dbReference type="ARBA" id="ARBA00023002"/>
    </source>
</evidence>
<dbReference type="NCBIfam" id="NF009668">
    <property type="entry name" value="PRK13189.1"/>
    <property type="match status" value="1"/>
</dbReference>
<evidence type="ECO:0000256" key="3">
    <source>
        <dbReference type="ARBA" id="ARBA00017462"/>
    </source>
</evidence>
<dbReference type="PROSITE" id="PS51352">
    <property type="entry name" value="THIOREDOXIN_2"/>
    <property type="match status" value="1"/>
</dbReference>
<keyword evidence="6" id="KW-0560">Oxidoreductase</keyword>
<dbReference type="Gene3D" id="3.40.30.10">
    <property type="entry name" value="Glutaredoxin"/>
    <property type="match status" value="1"/>
</dbReference>
<dbReference type="GO" id="GO:0045454">
    <property type="term" value="P:cell redox homeostasis"/>
    <property type="evidence" value="ECO:0007669"/>
    <property type="project" value="TreeGrafter"/>
</dbReference>
<dbReference type="InterPro" id="IPR000866">
    <property type="entry name" value="AhpC/TSA"/>
</dbReference>